<dbReference type="GO" id="GO:0042597">
    <property type="term" value="C:periplasmic space"/>
    <property type="evidence" value="ECO:0007669"/>
    <property type="project" value="UniProtKB-ARBA"/>
</dbReference>
<reference evidence="5 6" key="1">
    <citation type="journal article" date="2009" name="Stand. Genomic Sci.">
        <title>Complete genome sequence of Streptobacillus moniliformis type strain (9901T).</title>
        <authorList>
            <person name="Nolan M."/>
            <person name="Gronow S."/>
            <person name="Lapidus A."/>
            <person name="Ivanova N."/>
            <person name="Copeland A."/>
            <person name="Lucas S."/>
            <person name="Del Rio T.G."/>
            <person name="Chen F."/>
            <person name="Tice H."/>
            <person name="Pitluck S."/>
            <person name="Cheng J.F."/>
            <person name="Sims D."/>
            <person name="Meincke L."/>
            <person name="Bruce D."/>
            <person name="Goodwin L."/>
            <person name="Brettin T."/>
            <person name="Han C."/>
            <person name="Detter J.C."/>
            <person name="Ovchinikova G."/>
            <person name="Pati A."/>
            <person name="Mavromatis K."/>
            <person name="Mikhailova N."/>
            <person name="Chen A."/>
            <person name="Palaniappan K."/>
            <person name="Land M."/>
            <person name="Hauser L."/>
            <person name="Chang Y.J."/>
            <person name="Jeffries C.D."/>
            <person name="Rohde M."/>
            <person name="Sproer C."/>
            <person name="Goker M."/>
            <person name="Bristow J."/>
            <person name="Eisen J.A."/>
            <person name="Markowitz V."/>
            <person name="Hugenholtz P."/>
            <person name="Kyrpides N.C."/>
            <person name="Klenk H.P."/>
            <person name="Chain P."/>
        </authorList>
    </citation>
    <scope>NUCLEOTIDE SEQUENCE [LARGE SCALE GENOMIC DNA]</scope>
    <source>
        <strain evidence="6">ATCC 14647 / DSM 12112 / NCTC 10651 / 9901</strain>
    </source>
</reference>
<dbReference type="Gene3D" id="3.10.105.10">
    <property type="entry name" value="Dipeptide-binding Protein, Domain 3"/>
    <property type="match status" value="1"/>
</dbReference>
<dbReference type="GO" id="GO:0015833">
    <property type="term" value="P:peptide transport"/>
    <property type="evidence" value="ECO:0007669"/>
    <property type="project" value="TreeGrafter"/>
</dbReference>
<dbReference type="Pfam" id="PF00496">
    <property type="entry name" value="SBP_bac_5"/>
    <property type="match status" value="1"/>
</dbReference>
<dbReference type="KEGG" id="smf:Smon_1116"/>
<dbReference type="HOGENOM" id="CLU_017028_8_0_0"/>
<dbReference type="InterPro" id="IPR030678">
    <property type="entry name" value="Peptide/Ni-bd"/>
</dbReference>
<dbReference type="Proteomes" id="UP000002072">
    <property type="component" value="Chromosome"/>
</dbReference>
<dbReference type="PANTHER" id="PTHR30290">
    <property type="entry name" value="PERIPLASMIC BINDING COMPONENT OF ABC TRANSPORTER"/>
    <property type="match status" value="1"/>
</dbReference>
<keyword evidence="6" id="KW-1185">Reference proteome</keyword>
<keyword evidence="2" id="KW-0813">Transport</keyword>
<dbReference type="OrthoDB" id="9772924at2"/>
<dbReference type="GeneID" id="29673215"/>
<evidence type="ECO:0000256" key="2">
    <source>
        <dbReference type="ARBA" id="ARBA00022448"/>
    </source>
</evidence>
<dbReference type="PROSITE" id="PS51257">
    <property type="entry name" value="PROKAR_LIPOPROTEIN"/>
    <property type="match status" value="1"/>
</dbReference>
<dbReference type="Gene3D" id="3.90.76.10">
    <property type="entry name" value="Dipeptide-binding Protein, Domain 1"/>
    <property type="match status" value="1"/>
</dbReference>
<dbReference type="PANTHER" id="PTHR30290:SF9">
    <property type="entry name" value="OLIGOPEPTIDE-BINDING PROTEIN APPA"/>
    <property type="match status" value="1"/>
</dbReference>
<gene>
    <name evidence="5" type="ordered locus">Smon_1116</name>
</gene>
<evidence type="ECO:0000256" key="1">
    <source>
        <dbReference type="ARBA" id="ARBA00005695"/>
    </source>
</evidence>
<dbReference type="Gene3D" id="3.40.190.10">
    <property type="entry name" value="Periplasmic binding protein-like II"/>
    <property type="match status" value="1"/>
</dbReference>
<evidence type="ECO:0000313" key="5">
    <source>
        <dbReference type="EMBL" id="ACZ01577.1"/>
    </source>
</evidence>
<dbReference type="SUPFAM" id="SSF53850">
    <property type="entry name" value="Periplasmic binding protein-like II"/>
    <property type="match status" value="1"/>
</dbReference>
<dbReference type="STRING" id="519441.Smon_1116"/>
<evidence type="ECO:0000313" key="6">
    <source>
        <dbReference type="Proteomes" id="UP000002072"/>
    </source>
</evidence>
<dbReference type="EMBL" id="CP001779">
    <property type="protein sequence ID" value="ACZ01577.1"/>
    <property type="molecule type" value="Genomic_DNA"/>
</dbReference>
<dbReference type="InterPro" id="IPR039424">
    <property type="entry name" value="SBP_5"/>
</dbReference>
<dbReference type="PIRSF" id="PIRSF002741">
    <property type="entry name" value="MppA"/>
    <property type="match status" value="1"/>
</dbReference>
<keyword evidence="3" id="KW-0732">Signal</keyword>
<dbReference type="RefSeq" id="WP_012859124.1">
    <property type="nucleotide sequence ID" value="NC_013515.1"/>
</dbReference>
<sequence>MKKGLSVSLILASLGLLMSCSPGNSRTEKISKVDLNFPLEYTNEAPEIEGATYTIAMVTSSPFKGIFSPLHYQDNNDGNIIQLINEEYTWKNEDFEILDVEGGIATLSLDTEKNQMVIKFKEGLKWSDGHPMGVDDLIYTFEVVAHPDYTGVRFSPIDYYKIKGLKEYNEGKASKISGLEKISDTELRINVDEISSKVITGGGPLVPNLLPKHDLENIPVKDLEYSDKIRKNPVGNGKYVIKNIVPGESIELVPNEYYHLGKPKVAKIILKTINPQLAVESLKNGDFFQYLDLPQDSYDKYKDLSNITVIGRPDLYIQYLGFNLGHFDKSKNESVTDRDTPLQDINVRKALSYALNIDEIATAYYNGLRQRANGHTPPIFKKYYDETLEGYPYNPEKARELLKKAGYEDTNGDGIVDKDGKNLELKFATMAGSDVAEPIAQAFLQYWKEIGVNVTLTTGRLLDFNLFYDKLEANEDDIDIYMAAWGVGTSLDPSASKARDAMFNFTRFTSEENDKLLEAVSSSKGLSDLEYKVKAYKDWQKYFVEQAVEVPLMFRYKVSPVNKNVKHDNLYTDTKRSNIIESVVNSLPEKAK</sequence>
<dbReference type="AlphaFoldDB" id="D1AV17"/>
<feature type="domain" description="Solute-binding protein family 5" evidence="4">
    <location>
        <begin position="108"/>
        <end position="493"/>
    </location>
</feature>
<dbReference type="eggNOG" id="COG0747">
    <property type="taxonomic scope" value="Bacteria"/>
</dbReference>
<dbReference type="GO" id="GO:0043190">
    <property type="term" value="C:ATP-binding cassette (ABC) transporter complex"/>
    <property type="evidence" value="ECO:0007669"/>
    <property type="project" value="InterPro"/>
</dbReference>
<accession>D1AV17</accession>
<proteinExistence type="inferred from homology"/>
<dbReference type="InterPro" id="IPR000914">
    <property type="entry name" value="SBP_5_dom"/>
</dbReference>
<protein>
    <submittedName>
        <fullName evidence="5">Extracellular solute-binding protein family 5</fullName>
    </submittedName>
</protein>
<evidence type="ECO:0000256" key="3">
    <source>
        <dbReference type="ARBA" id="ARBA00022729"/>
    </source>
</evidence>
<organism evidence="5 6">
    <name type="scientific">Streptobacillus moniliformis (strain ATCC 14647 / DSM 12112 / NCTC 10651 / 9901)</name>
    <dbReference type="NCBI Taxonomy" id="519441"/>
    <lineage>
        <taxon>Bacteria</taxon>
        <taxon>Fusobacteriati</taxon>
        <taxon>Fusobacteriota</taxon>
        <taxon>Fusobacteriia</taxon>
        <taxon>Fusobacteriales</taxon>
        <taxon>Leptotrichiaceae</taxon>
        <taxon>Streptobacillus</taxon>
    </lineage>
</organism>
<comment type="similarity">
    <text evidence="1">Belongs to the bacterial solute-binding protein 5 family.</text>
</comment>
<dbReference type="GO" id="GO:1904680">
    <property type="term" value="F:peptide transmembrane transporter activity"/>
    <property type="evidence" value="ECO:0007669"/>
    <property type="project" value="TreeGrafter"/>
</dbReference>
<name>D1AV17_STRM9</name>
<evidence type="ECO:0000259" key="4">
    <source>
        <dbReference type="Pfam" id="PF00496"/>
    </source>
</evidence>